<proteinExistence type="predicted"/>
<evidence type="ECO:0000256" key="3">
    <source>
        <dbReference type="ARBA" id="ARBA00022989"/>
    </source>
</evidence>
<keyword evidence="8" id="KW-1185">Reference proteome</keyword>
<name>A0A261URX4_9BORD</name>
<dbReference type="PROSITE" id="PS50850">
    <property type="entry name" value="MFS"/>
    <property type="match status" value="1"/>
</dbReference>
<evidence type="ECO:0000256" key="5">
    <source>
        <dbReference type="SAM" id="Phobius"/>
    </source>
</evidence>
<dbReference type="PANTHER" id="PTHR23508">
    <property type="entry name" value="CARBOXYLIC ACID TRANSPORTER PROTEIN HOMOLOG"/>
    <property type="match status" value="1"/>
</dbReference>
<dbReference type="Proteomes" id="UP000216885">
    <property type="component" value="Unassembled WGS sequence"/>
</dbReference>
<dbReference type="GO" id="GO:0046943">
    <property type="term" value="F:carboxylic acid transmembrane transporter activity"/>
    <property type="evidence" value="ECO:0007669"/>
    <property type="project" value="TreeGrafter"/>
</dbReference>
<keyword evidence="2 5" id="KW-0812">Transmembrane</keyword>
<feature type="transmembrane region" description="Helical" evidence="5">
    <location>
        <begin position="321"/>
        <end position="340"/>
    </location>
</feature>
<dbReference type="OrthoDB" id="8724598at2"/>
<feature type="transmembrane region" description="Helical" evidence="5">
    <location>
        <begin position="378"/>
        <end position="399"/>
    </location>
</feature>
<feature type="transmembrane region" description="Helical" evidence="5">
    <location>
        <begin position="346"/>
        <end position="366"/>
    </location>
</feature>
<evidence type="ECO:0000256" key="1">
    <source>
        <dbReference type="ARBA" id="ARBA00004141"/>
    </source>
</evidence>
<feature type="transmembrane region" description="Helical" evidence="5">
    <location>
        <begin position="19"/>
        <end position="45"/>
    </location>
</feature>
<keyword evidence="3 5" id="KW-1133">Transmembrane helix</keyword>
<evidence type="ECO:0000259" key="6">
    <source>
        <dbReference type="PROSITE" id="PS50850"/>
    </source>
</evidence>
<evidence type="ECO:0000313" key="7">
    <source>
        <dbReference type="EMBL" id="OZI64654.1"/>
    </source>
</evidence>
<dbReference type="AlphaFoldDB" id="A0A261URX4"/>
<accession>A0A261URX4</accession>
<reference evidence="7 8" key="1">
    <citation type="submission" date="2017-05" db="EMBL/GenBank/DDBJ databases">
        <title>Complete and WGS of Bordetella genogroups.</title>
        <authorList>
            <person name="Spilker T."/>
            <person name="LiPuma J."/>
        </authorList>
    </citation>
    <scope>NUCLEOTIDE SEQUENCE [LARGE SCALE GENOMIC DNA]</scope>
    <source>
        <strain evidence="7 8">AU9919</strain>
    </source>
</reference>
<dbReference type="EMBL" id="NEVQ01000003">
    <property type="protein sequence ID" value="OZI64654.1"/>
    <property type="molecule type" value="Genomic_DNA"/>
</dbReference>
<dbReference type="InterPro" id="IPR036259">
    <property type="entry name" value="MFS_trans_sf"/>
</dbReference>
<feature type="transmembrane region" description="Helical" evidence="5">
    <location>
        <begin position="146"/>
        <end position="167"/>
    </location>
</feature>
<dbReference type="SUPFAM" id="SSF103473">
    <property type="entry name" value="MFS general substrate transporter"/>
    <property type="match status" value="1"/>
</dbReference>
<organism evidence="7 8">
    <name type="scientific">Bordetella genomosp. 4</name>
    <dbReference type="NCBI Taxonomy" id="463044"/>
    <lineage>
        <taxon>Bacteria</taxon>
        <taxon>Pseudomonadati</taxon>
        <taxon>Pseudomonadota</taxon>
        <taxon>Betaproteobacteria</taxon>
        <taxon>Burkholderiales</taxon>
        <taxon>Alcaligenaceae</taxon>
        <taxon>Bordetella</taxon>
    </lineage>
</organism>
<comment type="caution">
    <text evidence="7">The sequence shown here is derived from an EMBL/GenBank/DDBJ whole genome shotgun (WGS) entry which is preliminary data.</text>
</comment>
<keyword evidence="4 5" id="KW-0472">Membrane</keyword>
<feature type="transmembrane region" description="Helical" evidence="5">
    <location>
        <begin position="405"/>
        <end position="426"/>
    </location>
</feature>
<feature type="transmembrane region" description="Helical" evidence="5">
    <location>
        <begin position="113"/>
        <end position="134"/>
    </location>
</feature>
<dbReference type="CDD" id="cd17365">
    <property type="entry name" value="MFS_PcaK_like"/>
    <property type="match status" value="1"/>
</dbReference>
<feature type="transmembrane region" description="Helical" evidence="5">
    <location>
        <begin position="87"/>
        <end position="107"/>
    </location>
</feature>
<evidence type="ECO:0000256" key="2">
    <source>
        <dbReference type="ARBA" id="ARBA00022692"/>
    </source>
</evidence>
<comment type="subcellular location">
    <subcellularLocation>
        <location evidence="1">Membrane</location>
        <topology evidence="1">Multi-pass membrane protein</topology>
    </subcellularLocation>
</comment>
<dbReference type="RefSeq" id="WP_094823784.1">
    <property type="nucleotide sequence ID" value="NZ_NEVO01000018.1"/>
</dbReference>
<evidence type="ECO:0000256" key="4">
    <source>
        <dbReference type="ARBA" id="ARBA00023136"/>
    </source>
</evidence>
<evidence type="ECO:0000313" key="8">
    <source>
        <dbReference type="Proteomes" id="UP000216885"/>
    </source>
</evidence>
<dbReference type="Pfam" id="PF07690">
    <property type="entry name" value="MFS_1"/>
    <property type="match status" value="1"/>
</dbReference>
<dbReference type="InterPro" id="IPR011701">
    <property type="entry name" value="MFS"/>
</dbReference>
<feature type="transmembrane region" description="Helical" evidence="5">
    <location>
        <begin position="57"/>
        <end position="75"/>
    </location>
</feature>
<gene>
    <name evidence="7" type="ORF">CAL20_03105</name>
</gene>
<feature type="domain" description="Major facilitator superfamily (MFS) profile" evidence="6">
    <location>
        <begin position="19"/>
        <end position="431"/>
    </location>
</feature>
<feature type="transmembrane region" description="Helical" evidence="5">
    <location>
        <begin position="249"/>
        <end position="269"/>
    </location>
</feature>
<dbReference type="Gene3D" id="1.20.1250.20">
    <property type="entry name" value="MFS general substrate transporter like domains"/>
    <property type="match status" value="1"/>
</dbReference>
<dbReference type="PANTHER" id="PTHR23508:SF10">
    <property type="entry name" value="CARBOXYLIC ACID TRANSPORTER PROTEIN HOMOLOG"/>
    <property type="match status" value="1"/>
</dbReference>
<dbReference type="PROSITE" id="PS00217">
    <property type="entry name" value="SUGAR_TRANSPORT_2"/>
    <property type="match status" value="1"/>
</dbReference>
<dbReference type="InterPro" id="IPR005829">
    <property type="entry name" value="Sugar_transporter_CS"/>
</dbReference>
<feature type="transmembrane region" description="Helical" evidence="5">
    <location>
        <begin position="173"/>
        <end position="191"/>
    </location>
</feature>
<protein>
    <submittedName>
        <fullName evidence="7">MFS transporter</fullName>
    </submittedName>
</protein>
<sequence>MNTAGAQPWHPSSRTTYTVLFVCFLAILFEGYDVGVMGAVLPSMADDRNWNLTPLELGALSSYALVGMFFGAFMVGTLSEMLGRRRMLLLCVSVFSLTMVGAALAPAPWFFGLMRFIGGLGLGGVIPVAAALTVEYSPVHRRSFNYGLMYSGYSIGILCAALIAIWLLPTMGWRGVIGLGVVPLVLVPFMARLLPESIEYLQGCGRIQEAQALASATGEGVWRRPEASPSSESRTSWRDVVKIIFSRDYIRATACFWIALFLGLLLVYGLNTWLPSIMRKNGYDLGSSLLFLVVFSLTSAAGGLFLGSVADKLGVRGTVAVFYLIGAAAIGALLFGNSLVVNYTLVGLAGVGSVSASLILTGYIAGYYPAHIRAAATGWALSFARVGAMAGPMVGGYVAGSGLSFSWNFIVFAAAALVAAIAVILLPGTRRRALAAAEIRPVKA</sequence>
<dbReference type="GO" id="GO:0005886">
    <property type="term" value="C:plasma membrane"/>
    <property type="evidence" value="ECO:0007669"/>
    <property type="project" value="TreeGrafter"/>
</dbReference>
<dbReference type="InterPro" id="IPR020846">
    <property type="entry name" value="MFS_dom"/>
</dbReference>
<feature type="transmembrane region" description="Helical" evidence="5">
    <location>
        <begin position="289"/>
        <end position="309"/>
    </location>
</feature>